<dbReference type="InterPro" id="IPR018484">
    <property type="entry name" value="FGGY_N"/>
</dbReference>
<keyword evidence="5" id="KW-0067">ATP-binding</keyword>
<evidence type="ECO:0000313" key="9">
    <source>
        <dbReference type="EMBL" id="MDG0813955.1"/>
    </source>
</evidence>
<dbReference type="PANTHER" id="PTHR43095:SF5">
    <property type="entry name" value="XYLULOSE KINASE"/>
    <property type="match status" value="1"/>
</dbReference>
<dbReference type="CDD" id="cd07771">
    <property type="entry name" value="ASKHA_NBD_FGGY_RhaB-like"/>
    <property type="match status" value="1"/>
</dbReference>
<dbReference type="Pfam" id="PF00370">
    <property type="entry name" value="FGGY_N"/>
    <property type="match status" value="1"/>
</dbReference>
<feature type="domain" description="Carbohydrate kinase FGGY C-terminal" evidence="8">
    <location>
        <begin position="240"/>
        <end position="430"/>
    </location>
</feature>
<evidence type="ECO:0000259" key="8">
    <source>
        <dbReference type="Pfam" id="PF02782"/>
    </source>
</evidence>
<comment type="similarity">
    <text evidence="1">Belongs to the FGGY kinase family.</text>
</comment>
<protein>
    <submittedName>
        <fullName evidence="9">Rhamnulokinase</fullName>
    </submittedName>
</protein>
<dbReference type="AlphaFoldDB" id="A0A9X4QWM1"/>
<keyword evidence="4" id="KW-0418">Kinase</keyword>
<reference evidence="9" key="1">
    <citation type="submission" date="2022-10" db="EMBL/GenBank/DDBJ databases">
        <title>Comparative genomic analysis of Cohnella hashimotonis sp. nov., isolated from the International Space Station.</title>
        <authorList>
            <person name="Simpson A."/>
            <person name="Venkateswaran K."/>
        </authorList>
    </citation>
    <scope>NUCLEOTIDE SEQUENCE</scope>
    <source>
        <strain evidence="9">DSM 28161</strain>
    </source>
</reference>
<dbReference type="GO" id="GO:0008993">
    <property type="term" value="F:rhamnulokinase activity"/>
    <property type="evidence" value="ECO:0007669"/>
    <property type="project" value="InterPro"/>
</dbReference>
<dbReference type="RefSeq" id="WP_277538476.1">
    <property type="nucleotide sequence ID" value="NZ_JAPDIA010000009.1"/>
</dbReference>
<organism evidence="9 10">
    <name type="scientific">Cohnella rhizosphaerae</name>
    <dbReference type="NCBI Taxonomy" id="1457232"/>
    <lineage>
        <taxon>Bacteria</taxon>
        <taxon>Bacillati</taxon>
        <taxon>Bacillota</taxon>
        <taxon>Bacilli</taxon>
        <taxon>Bacillales</taxon>
        <taxon>Paenibacillaceae</taxon>
        <taxon>Cohnella</taxon>
    </lineage>
</organism>
<evidence type="ECO:0000259" key="7">
    <source>
        <dbReference type="Pfam" id="PF00370"/>
    </source>
</evidence>
<dbReference type="InterPro" id="IPR043129">
    <property type="entry name" value="ATPase_NBD"/>
</dbReference>
<name>A0A9X4QWM1_9BACL</name>
<evidence type="ECO:0000313" key="10">
    <source>
        <dbReference type="Proteomes" id="UP001153404"/>
    </source>
</evidence>
<feature type="domain" description="Carbohydrate kinase FGGY N-terminal" evidence="7">
    <location>
        <begin position="35"/>
        <end position="228"/>
    </location>
</feature>
<accession>A0A9X4QWM1</accession>
<dbReference type="InterPro" id="IPR013449">
    <property type="entry name" value="Rhamnulokinase"/>
</dbReference>
<dbReference type="Proteomes" id="UP001153404">
    <property type="component" value="Unassembled WGS sequence"/>
</dbReference>
<evidence type="ECO:0000256" key="1">
    <source>
        <dbReference type="ARBA" id="ARBA00009156"/>
    </source>
</evidence>
<evidence type="ECO:0000256" key="2">
    <source>
        <dbReference type="ARBA" id="ARBA00022679"/>
    </source>
</evidence>
<evidence type="ECO:0000256" key="3">
    <source>
        <dbReference type="ARBA" id="ARBA00022741"/>
    </source>
</evidence>
<keyword evidence="6" id="KW-0684">Rhamnose metabolism</keyword>
<keyword evidence="10" id="KW-1185">Reference proteome</keyword>
<dbReference type="SUPFAM" id="SSF53067">
    <property type="entry name" value="Actin-like ATPase domain"/>
    <property type="match status" value="2"/>
</dbReference>
<dbReference type="InterPro" id="IPR050406">
    <property type="entry name" value="FGGY_Carb_Kinase"/>
</dbReference>
<dbReference type="EMBL" id="JAPDIA010000009">
    <property type="protein sequence ID" value="MDG0813955.1"/>
    <property type="molecule type" value="Genomic_DNA"/>
</dbReference>
<dbReference type="Pfam" id="PF02782">
    <property type="entry name" value="FGGY_C"/>
    <property type="match status" value="1"/>
</dbReference>
<dbReference type="InterPro" id="IPR018485">
    <property type="entry name" value="FGGY_C"/>
</dbReference>
<dbReference type="GO" id="GO:0019301">
    <property type="term" value="P:rhamnose catabolic process"/>
    <property type="evidence" value="ECO:0007669"/>
    <property type="project" value="InterPro"/>
</dbReference>
<sequence length="450" mass="48983">MLGAFDGSRLQIQELRRFDNTPVRLGGHFYWDFLRLYHELLQGIGQFKKHYGDGLASIAVDTWGVDVGFLDGQGRLLANPYHYRDARNEGMQALAARQLPEEDMYRLTGSYPWQYNTVFQLLATRRYDPVLWEKAETVLWMPDLFNYFLTGAKTSEFTVASTGGLLDPALRSWSEPLLSALQLPDRMLAPLVQPGTRVGALLPAVGAELGMPAVPVIATASHDSAAAVVAVPMEDDSAAFISCGTWSIMGVERAAPMRDPLGLKLSFTNEGGMDGKTRIVKNIMGLWLLQECRRQWAIEGEEASYADMQAWARAEPGGVCFVDPDDPAFLAPPHMPGAIAAYCRETAQPVPRTKGEIVRCIVDSLALKFRQTAENLERLLGRRLGAIHIVGGGVRHRLLCQLTADATGKPVIAGPDEATSAGNLLVQAIGLRRARGPVASAGGGCAILQV</sequence>
<gene>
    <name evidence="9" type="ORF">OMP40_35205</name>
</gene>
<keyword evidence="3" id="KW-0547">Nucleotide-binding</keyword>
<evidence type="ECO:0000256" key="4">
    <source>
        <dbReference type="ARBA" id="ARBA00022777"/>
    </source>
</evidence>
<keyword evidence="2" id="KW-0808">Transferase</keyword>
<dbReference type="Gene3D" id="3.30.420.40">
    <property type="match status" value="2"/>
</dbReference>
<comment type="caution">
    <text evidence="9">The sequence shown here is derived from an EMBL/GenBank/DDBJ whole genome shotgun (WGS) entry which is preliminary data.</text>
</comment>
<evidence type="ECO:0000256" key="6">
    <source>
        <dbReference type="ARBA" id="ARBA00023308"/>
    </source>
</evidence>
<dbReference type="GO" id="GO:0005524">
    <property type="term" value="F:ATP binding"/>
    <property type="evidence" value="ECO:0007669"/>
    <property type="project" value="UniProtKB-KW"/>
</dbReference>
<proteinExistence type="inferred from homology"/>
<evidence type="ECO:0000256" key="5">
    <source>
        <dbReference type="ARBA" id="ARBA00022840"/>
    </source>
</evidence>
<dbReference type="PANTHER" id="PTHR43095">
    <property type="entry name" value="SUGAR KINASE"/>
    <property type="match status" value="1"/>
</dbReference>